<dbReference type="InterPro" id="IPR010559">
    <property type="entry name" value="Sig_transdc_His_kin_internal"/>
</dbReference>
<accession>A0ABR7M9I8</accession>
<feature type="domain" description="Signal transduction histidine kinase internal region" evidence="3">
    <location>
        <begin position="171"/>
        <end position="249"/>
    </location>
</feature>
<reference evidence="4 5" key="1">
    <citation type="submission" date="2016-07" db="EMBL/GenBank/DDBJ databases">
        <title>Genome analysis of Flavihumibacter stibioxidans YS-17.</title>
        <authorList>
            <person name="Shi K."/>
            <person name="Han Y."/>
            <person name="Wang G."/>
        </authorList>
    </citation>
    <scope>NUCLEOTIDE SEQUENCE [LARGE SCALE GENOMIC DNA]</scope>
    <source>
        <strain evidence="4 5">YS-17</strain>
    </source>
</reference>
<evidence type="ECO:0000259" key="3">
    <source>
        <dbReference type="Pfam" id="PF06580"/>
    </source>
</evidence>
<dbReference type="Pfam" id="PF06580">
    <property type="entry name" value="His_kinase"/>
    <property type="match status" value="1"/>
</dbReference>
<dbReference type="PANTHER" id="PTHR34220:SF7">
    <property type="entry name" value="SENSOR HISTIDINE KINASE YPDA"/>
    <property type="match status" value="1"/>
</dbReference>
<dbReference type="PANTHER" id="PTHR34220">
    <property type="entry name" value="SENSOR HISTIDINE KINASE YPDA"/>
    <property type="match status" value="1"/>
</dbReference>
<keyword evidence="2" id="KW-1133">Transmembrane helix</keyword>
<feature type="transmembrane region" description="Helical" evidence="2">
    <location>
        <begin position="72"/>
        <end position="95"/>
    </location>
</feature>
<dbReference type="Proteomes" id="UP000765802">
    <property type="component" value="Unassembled WGS sequence"/>
</dbReference>
<keyword evidence="2" id="KW-0472">Membrane</keyword>
<evidence type="ECO:0000313" key="5">
    <source>
        <dbReference type="Proteomes" id="UP000765802"/>
    </source>
</evidence>
<evidence type="ECO:0000313" key="4">
    <source>
        <dbReference type="EMBL" id="MBC6491703.1"/>
    </source>
</evidence>
<organism evidence="4 5">
    <name type="scientific">Flavihumibacter stibioxidans</name>
    <dbReference type="NCBI Taxonomy" id="1834163"/>
    <lineage>
        <taxon>Bacteria</taxon>
        <taxon>Pseudomonadati</taxon>
        <taxon>Bacteroidota</taxon>
        <taxon>Chitinophagia</taxon>
        <taxon>Chitinophagales</taxon>
        <taxon>Chitinophagaceae</taxon>
        <taxon>Flavihumibacter</taxon>
    </lineage>
</organism>
<name>A0ABR7M9I8_9BACT</name>
<feature type="transmembrane region" description="Helical" evidence="2">
    <location>
        <begin position="12"/>
        <end position="31"/>
    </location>
</feature>
<keyword evidence="2" id="KW-0812">Transmembrane</keyword>
<dbReference type="InterPro" id="IPR050640">
    <property type="entry name" value="Bact_2-comp_sensor_kinase"/>
</dbReference>
<dbReference type="Gene3D" id="3.30.565.10">
    <property type="entry name" value="Histidine kinase-like ATPase, C-terminal domain"/>
    <property type="match status" value="1"/>
</dbReference>
<gene>
    <name evidence="4" type="ORF">BC349_11630</name>
</gene>
<sequence length="355" mass="41112">MLWLRTLSYHILGWMAFILYEVTFVTVILGSKSDSSILLGYILPYLINIGLFYCHADISLKPLSNITVKRLALASILIVLELMVYCLIMSLIGSLADTGFIRIANGTLDVDRMKFFKQLWRGIYFISFSTAFWFARKAYITEKKILQLENLTLANEAEKTKLERNMAELENAYLQTQINPHLLFNTLNFLYSTMRSKSPDNSDAVLVLSDIMRFSLRKQEQDKKIPLQEEVDQIRNIVKLNQYRFNHKLHVTVEVAGDHQQVRIIPLLLLPFVENIFKYGDLLDLECPARITVSVTANQLLFETFNKVRKSSFPSHGIGLANVRKRLETYYVGRFQLDLKETGDNYLVTLMIKFR</sequence>
<keyword evidence="1" id="KW-0175">Coiled coil</keyword>
<evidence type="ECO:0000256" key="1">
    <source>
        <dbReference type="SAM" id="Coils"/>
    </source>
</evidence>
<evidence type="ECO:0000256" key="2">
    <source>
        <dbReference type="SAM" id="Phobius"/>
    </source>
</evidence>
<proteinExistence type="predicted"/>
<dbReference type="EMBL" id="MBUA01000023">
    <property type="protein sequence ID" value="MBC6491703.1"/>
    <property type="molecule type" value="Genomic_DNA"/>
</dbReference>
<dbReference type="SUPFAM" id="SSF55874">
    <property type="entry name" value="ATPase domain of HSP90 chaperone/DNA topoisomerase II/histidine kinase"/>
    <property type="match status" value="1"/>
</dbReference>
<comment type="caution">
    <text evidence="4">The sequence shown here is derived from an EMBL/GenBank/DDBJ whole genome shotgun (WGS) entry which is preliminary data.</text>
</comment>
<feature type="coiled-coil region" evidence="1">
    <location>
        <begin position="148"/>
        <end position="179"/>
    </location>
</feature>
<feature type="transmembrane region" description="Helical" evidence="2">
    <location>
        <begin position="115"/>
        <end position="135"/>
    </location>
</feature>
<feature type="transmembrane region" description="Helical" evidence="2">
    <location>
        <begin position="37"/>
        <end position="60"/>
    </location>
</feature>
<dbReference type="InterPro" id="IPR036890">
    <property type="entry name" value="HATPase_C_sf"/>
</dbReference>
<protein>
    <recommendedName>
        <fullName evidence="3">Signal transduction histidine kinase internal region domain-containing protein</fullName>
    </recommendedName>
</protein>
<keyword evidence="5" id="KW-1185">Reference proteome</keyword>